<sequence>MVLRQYSASATARSTFSGVGKVAMSVCIAIFLTLADSGASAQQPSDSCSRPAALEYKAFDAPMTFSWATNKGNMSTSAWIVAAGVIQPDTPDQFRNFLDREGVAGGQLVLHSPGGNLAAGLEMGRIIRSTGLTTHIGRTDRTFESYDTPCDTWFDSVRAGTCASSCAYAFLGGEVRFVDSPYYPTDGNLLGFHQFFGGNGDEAELITPEQAAGIRASTLSVAQAITGQIVMYAVEMGIDSRIVAFASSTPSDNLYYPTAAEIADLQIASGSGLAAWFMEPYNTGLVTAARPSRSDSMLEQITMFCLGAGREWMLITMEPRTPSYPNPDDLPLNAVEVMINGQLHVIPRRSLDVRYGDGSILIRAPMDGLTELIPGARRIEFSLDAARVMGNFREGNEPDETARRSIALAWRNCI</sequence>
<evidence type="ECO:0000313" key="1">
    <source>
        <dbReference type="EMBL" id="SDZ57373.1"/>
    </source>
</evidence>
<dbReference type="SUPFAM" id="SSF52096">
    <property type="entry name" value="ClpP/crotonase"/>
    <property type="match status" value="1"/>
</dbReference>
<reference evidence="2" key="1">
    <citation type="submission" date="2016-10" db="EMBL/GenBank/DDBJ databases">
        <authorList>
            <person name="Varghese N."/>
            <person name="Submissions S."/>
        </authorList>
    </citation>
    <scope>NUCLEOTIDE SEQUENCE [LARGE SCALE GENOMIC DNA]</scope>
    <source>
        <strain evidence="2">DSM 100420</strain>
    </source>
</reference>
<dbReference type="STRING" id="1244108.SAMN05444004_12337"/>
<keyword evidence="2" id="KW-1185">Reference proteome</keyword>
<evidence type="ECO:0000313" key="2">
    <source>
        <dbReference type="Proteomes" id="UP000198914"/>
    </source>
</evidence>
<accession>A0A1H3U4H8</accession>
<dbReference type="EMBL" id="FNPX01000023">
    <property type="protein sequence ID" value="SDZ57373.1"/>
    <property type="molecule type" value="Genomic_DNA"/>
</dbReference>
<organism evidence="1 2">
    <name type="scientific">Jannaschia faecimaris</name>
    <dbReference type="NCBI Taxonomy" id="1244108"/>
    <lineage>
        <taxon>Bacteria</taxon>
        <taxon>Pseudomonadati</taxon>
        <taxon>Pseudomonadota</taxon>
        <taxon>Alphaproteobacteria</taxon>
        <taxon>Rhodobacterales</taxon>
        <taxon>Roseobacteraceae</taxon>
        <taxon>Jannaschia</taxon>
    </lineage>
</organism>
<dbReference type="InterPro" id="IPR029045">
    <property type="entry name" value="ClpP/crotonase-like_dom_sf"/>
</dbReference>
<name>A0A1H3U4H8_9RHOB</name>
<dbReference type="AlphaFoldDB" id="A0A1H3U4H8"/>
<dbReference type="Proteomes" id="UP000198914">
    <property type="component" value="Unassembled WGS sequence"/>
</dbReference>
<protein>
    <submittedName>
        <fullName evidence="1">Uncharacterized protein</fullName>
    </submittedName>
</protein>
<gene>
    <name evidence="1" type="ORF">SAMN05444004_12337</name>
</gene>
<proteinExistence type="predicted"/>